<comment type="caution">
    <text evidence="2">The sequence shown here is derived from an EMBL/GenBank/DDBJ whole genome shotgun (WGS) entry which is preliminary data.</text>
</comment>
<proteinExistence type="predicted"/>
<name>A0A5B7I3K1_PORTR</name>
<feature type="region of interest" description="Disordered" evidence="1">
    <location>
        <begin position="1"/>
        <end position="23"/>
    </location>
</feature>
<dbReference type="EMBL" id="VSRR010042479">
    <property type="protein sequence ID" value="MPC76057.1"/>
    <property type="molecule type" value="Genomic_DNA"/>
</dbReference>
<organism evidence="2 3">
    <name type="scientific">Portunus trituberculatus</name>
    <name type="common">Swimming crab</name>
    <name type="synonym">Neptunus trituberculatus</name>
    <dbReference type="NCBI Taxonomy" id="210409"/>
    <lineage>
        <taxon>Eukaryota</taxon>
        <taxon>Metazoa</taxon>
        <taxon>Ecdysozoa</taxon>
        <taxon>Arthropoda</taxon>
        <taxon>Crustacea</taxon>
        <taxon>Multicrustacea</taxon>
        <taxon>Malacostraca</taxon>
        <taxon>Eumalacostraca</taxon>
        <taxon>Eucarida</taxon>
        <taxon>Decapoda</taxon>
        <taxon>Pleocyemata</taxon>
        <taxon>Brachyura</taxon>
        <taxon>Eubrachyura</taxon>
        <taxon>Portunoidea</taxon>
        <taxon>Portunidae</taxon>
        <taxon>Portuninae</taxon>
        <taxon>Portunus</taxon>
    </lineage>
</organism>
<feature type="region of interest" description="Disordered" evidence="1">
    <location>
        <begin position="54"/>
        <end position="73"/>
    </location>
</feature>
<dbReference type="AlphaFoldDB" id="A0A5B7I3K1"/>
<reference evidence="2 3" key="1">
    <citation type="submission" date="2019-05" db="EMBL/GenBank/DDBJ databases">
        <title>Another draft genome of Portunus trituberculatus and its Hox gene families provides insights of decapod evolution.</title>
        <authorList>
            <person name="Jeong J.-H."/>
            <person name="Song I."/>
            <person name="Kim S."/>
            <person name="Choi T."/>
            <person name="Kim D."/>
            <person name="Ryu S."/>
            <person name="Kim W."/>
        </authorList>
    </citation>
    <scope>NUCLEOTIDE SEQUENCE [LARGE SCALE GENOMIC DNA]</scope>
    <source>
        <tissue evidence="2">Muscle</tissue>
    </source>
</reference>
<keyword evidence="3" id="KW-1185">Reference proteome</keyword>
<protein>
    <submittedName>
        <fullName evidence="2">Uncharacterized protein</fullName>
    </submittedName>
</protein>
<sequence length="92" mass="9518">MTYIEGGAVSTRAASRRGTGQAAPIRVGCRCHTEGALGGGGTCSWRFGCGTRHSPSLPHPPPSHSPWHSLHSAQTGSGLVYPPAWPGWPAST</sequence>
<evidence type="ECO:0000313" key="3">
    <source>
        <dbReference type="Proteomes" id="UP000324222"/>
    </source>
</evidence>
<accession>A0A5B7I3K1</accession>
<evidence type="ECO:0000313" key="2">
    <source>
        <dbReference type="EMBL" id="MPC76057.1"/>
    </source>
</evidence>
<dbReference type="Proteomes" id="UP000324222">
    <property type="component" value="Unassembled WGS sequence"/>
</dbReference>
<gene>
    <name evidence="2" type="ORF">E2C01_070458</name>
</gene>
<evidence type="ECO:0000256" key="1">
    <source>
        <dbReference type="SAM" id="MobiDB-lite"/>
    </source>
</evidence>